<gene>
    <name evidence="1" type="primary">Nfu_g_1_001108</name>
</gene>
<proteinExistence type="predicted"/>
<dbReference type="AlphaFoldDB" id="A0A1A7WM16"/>
<feature type="non-terminal residue" evidence="1">
    <location>
        <position position="55"/>
    </location>
</feature>
<evidence type="ECO:0000313" key="1">
    <source>
        <dbReference type="EMBL" id="SBP07017.1"/>
    </source>
</evidence>
<name>A0A1A7WM16_9TELE</name>
<protein>
    <submittedName>
        <fullName evidence="1">Uncharacterized protein</fullName>
    </submittedName>
</protein>
<organism evidence="1">
    <name type="scientific">Iconisemion striatum</name>
    <dbReference type="NCBI Taxonomy" id="60296"/>
    <lineage>
        <taxon>Eukaryota</taxon>
        <taxon>Metazoa</taxon>
        <taxon>Chordata</taxon>
        <taxon>Craniata</taxon>
        <taxon>Vertebrata</taxon>
        <taxon>Euteleostomi</taxon>
        <taxon>Actinopterygii</taxon>
        <taxon>Neopterygii</taxon>
        <taxon>Teleostei</taxon>
        <taxon>Neoteleostei</taxon>
        <taxon>Acanthomorphata</taxon>
        <taxon>Ovalentaria</taxon>
        <taxon>Atherinomorphae</taxon>
        <taxon>Cyprinodontiformes</taxon>
        <taxon>Nothobranchiidae</taxon>
        <taxon>Iconisemion</taxon>
    </lineage>
</organism>
<feature type="non-terminal residue" evidence="1">
    <location>
        <position position="1"/>
    </location>
</feature>
<reference evidence="1" key="2">
    <citation type="submission" date="2016-06" db="EMBL/GenBank/DDBJ databases">
        <title>The genome of a short-lived fish provides insights into sex chromosome evolution and the genetic control of aging.</title>
        <authorList>
            <person name="Reichwald K."/>
            <person name="Felder M."/>
            <person name="Petzold A."/>
            <person name="Koch P."/>
            <person name="Groth M."/>
            <person name="Platzer M."/>
        </authorList>
    </citation>
    <scope>NUCLEOTIDE SEQUENCE</scope>
    <source>
        <tissue evidence="1">Brain</tissue>
    </source>
</reference>
<dbReference type="EMBL" id="HADW01005617">
    <property type="protein sequence ID" value="SBP07017.1"/>
    <property type="molecule type" value="Transcribed_RNA"/>
</dbReference>
<accession>A0A1A7WM16</accession>
<reference evidence="1" key="1">
    <citation type="submission" date="2016-05" db="EMBL/GenBank/DDBJ databases">
        <authorList>
            <person name="Lavstsen T."/>
            <person name="Jespersen J.S."/>
        </authorList>
    </citation>
    <scope>NUCLEOTIDE SEQUENCE</scope>
    <source>
        <tissue evidence="1">Brain</tissue>
    </source>
</reference>
<sequence>NTCRQASVQEHKLCEHHHHQTHLAKHTITMKRIYTGSHLRGTVSRSNDFDVNMYR</sequence>